<dbReference type="EMBL" id="JBHSSK010000015">
    <property type="protein sequence ID" value="MFC6206869.1"/>
    <property type="molecule type" value="Genomic_DNA"/>
</dbReference>
<dbReference type="PANTHER" id="PTHR10584:SF166">
    <property type="entry name" value="RIBOKINASE"/>
    <property type="match status" value="1"/>
</dbReference>
<dbReference type="Proteomes" id="UP001596254">
    <property type="component" value="Unassembled WGS sequence"/>
</dbReference>
<dbReference type="GO" id="GO:0016301">
    <property type="term" value="F:kinase activity"/>
    <property type="evidence" value="ECO:0007669"/>
    <property type="project" value="UniProtKB-KW"/>
</dbReference>
<accession>A0ABW1SR09</accession>
<comment type="caution">
    <text evidence="6">The sequence shown here is derived from an EMBL/GenBank/DDBJ whole genome shotgun (WGS) entry which is preliminary data.</text>
</comment>
<name>A0ABW1SR09_9LACO</name>
<comment type="similarity">
    <text evidence="1 4">Belongs to the carbohydrate kinase PfkB family.</text>
</comment>
<evidence type="ECO:0000256" key="3">
    <source>
        <dbReference type="ARBA" id="ARBA00022777"/>
    </source>
</evidence>
<evidence type="ECO:0000259" key="5">
    <source>
        <dbReference type="Pfam" id="PF00294"/>
    </source>
</evidence>
<dbReference type="InterPro" id="IPR029056">
    <property type="entry name" value="Ribokinase-like"/>
</dbReference>
<gene>
    <name evidence="6" type="ORF">ACFP1G_05170</name>
</gene>
<proteinExistence type="inferred from homology"/>
<dbReference type="InterPro" id="IPR002139">
    <property type="entry name" value="Ribo/fructo_kinase"/>
</dbReference>
<keyword evidence="7" id="KW-1185">Reference proteome</keyword>
<keyword evidence="2 4" id="KW-0808">Transferase</keyword>
<organism evidence="6 7">
    <name type="scientific">Levilactobacillus tongjiangensis</name>
    <dbReference type="NCBI Taxonomy" id="2486023"/>
    <lineage>
        <taxon>Bacteria</taxon>
        <taxon>Bacillati</taxon>
        <taxon>Bacillota</taxon>
        <taxon>Bacilli</taxon>
        <taxon>Lactobacillales</taxon>
        <taxon>Lactobacillaceae</taxon>
        <taxon>Levilactobacillus</taxon>
    </lineage>
</organism>
<dbReference type="InterPro" id="IPR011611">
    <property type="entry name" value="PfkB_dom"/>
</dbReference>
<dbReference type="Gene3D" id="3.40.1190.20">
    <property type="match status" value="1"/>
</dbReference>
<evidence type="ECO:0000256" key="4">
    <source>
        <dbReference type="RuleBase" id="RU003704"/>
    </source>
</evidence>
<dbReference type="RefSeq" id="WP_125694838.1">
    <property type="nucleotide sequence ID" value="NZ_JBHSSK010000015.1"/>
</dbReference>
<dbReference type="SUPFAM" id="SSF53613">
    <property type="entry name" value="Ribokinase-like"/>
    <property type="match status" value="1"/>
</dbReference>
<dbReference type="PANTHER" id="PTHR10584">
    <property type="entry name" value="SUGAR KINASE"/>
    <property type="match status" value="1"/>
</dbReference>
<reference evidence="7" key="1">
    <citation type="journal article" date="2019" name="Int. J. Syst. Evol. Microbiol.">
        <title>The Global Catalogue of Microorganisms (GCM) 10K type strain sequencing project: providing services to taxonomists for standard genome sequencing and annotation.</title>
        <authorList>
            <consortium name="The Broad Institute Genomics Platform"/>
            <consortium name="The Broad Institute Genome Sequencing Center for Infectious Disease"/>
            <person name="Wu L."/>
            <person name="Ma J."/>
        </authorList>
    </citation>
    <scope>NUCLEOTIDE SEQUENCE [LARGE SCALE GENOMIC DNA]</scope>
    <source>
        <strain evidence="7">CCM 8905</strain>
    </source>
</reference>
<keyword evidence="3 4" id="KW-0418">Kinase</keyword>
<dbReference type="InterPro" id="IPR002173">
    <property type="entry name" value="Carboh/pur_kinase_PfkB_CS"/>
</dbReference>
<dbReference type="PROSITE" id="PS00584">
    <property type="entry name" value="PFKB_KINASES_2"/>
    <property type="match status" value="1"/>
</dbReference>
<evidence type="ECO:0000256" key="1">
    <source>
        <dbReference type="ARBA" id="ARBA00010688"/>
    </source>
</evidence>
<evidence type="ECO:0000313" key="6">
    <source>
        <dbReference type="EMBL" id="MFC6206869.1"/>
    </source>
</evidence>
<sequence length="296" mass="31495">MAKRTLVIGAAYVDIVVGLNRLPQSGEDVTGNLEATQVGGSAFNVQRALTYQGAAADLLAPVGRGTYASIVEQTLADRKIPLLVRDDRADNGWDISLVEADGERTFLTVNGIEQLWCERWFQSVDLSSYDYFYISGYELEELGAAEIILNAFRHRKVGAKVLFDASPRSQYLQPAVLEALFVPGTIVHCNATEASCLMAGETSYQVVAQRIHRLTGEPVVVTLGAEGAYVVDQGQGTRVIGDVARVINTIGAGDSHCGGLLAALAAGQPLLMAVAEANHLAAKVVGQVAGALEHSR</sequence>
<feature type="domain" description="Carbohydrate kinase PfkB" evidence="5">
    <location>
        <begin position="7"/>
        <end position="288"/>
    </location>
</feature>
<dbReference type="PRINTS" id="PR00990">
    <property type="entry name" value="RIBOKINASE"/>
</dbReference>
<evidence type="ECO:0000256" key="2">
    <source>
        <dbReference type="ARBA" id="ARBA00022679"/>
    </source>
</evidence>
<evidence type="ECO:0000313" key="7">
    <source>
        <dbReference type="Proteomes" id="UP001596254"/>
    </source>
</evidence>
<dbReference type="Pfam" id="PF00294">
    <property type="entry name" value="PfkB"/>
    <property type="match status" value="1"/>
</dbReference>
<protein>
    <submittedName>
        <fullName evidence="6">PfkB family carbohydrate kinase</fullName>
    </submittedName>
</protein>